<keyword evidence="1" id="KW-0677">Repeat</keyword>
<dbReference type="Pfam" id="PF12796">
    <property type="entry name" value="Ank_2"/>
    <property type="match status" value="3"/>
</dbReference>
<dbReference type="SMART" id="SM00248">
    <property type="entry name" value="ANK"/>
    <property type="match status" value="6"/>
</dbReference>
<dbReference type="AlphaFoldDB" id="A0A8H7AFP3"/>
<dbReference type="InterPro" id="IPR002110">
    <property type="entry name" value="Ankyrin_rpt"/>
</dbReference>
<feature type="repeat" description="ANK" evidence="3">
    <location>
        <begin position="221"/>
        <end position="253"/>
    </location>
</feature>
<organism evidence="5 6">
    <name type="scientific">Endocarpon pusillum</name>
    <dbReference type="NCBI Taxonomy" id="364733"/>
    <lineage>
        <taxon>Eukaryota</taxon>
        <taxon>Fungi</taxon>
        <taxon>Dikarya</taxon>
        <taxon>Ascomycota</taxon>
        <taxon>Pezizomycotina</taxon>
        <taxon>Eurotiomycetes</taxon>
        <taxon>Chaetothyriomycetidae</taxon>
        <taxon>Verrucariales</taxon>
        <taxon>Verrucariaceae</taxon>
        <taxon>Endocarpon</taxon>
    </lineage>
</organism>
<gene>
    <name evidence="5" type="ORF">GJ744_002455</name>
</gene>
<proteinExistence type="predicted"/>
<dbReference type="EMBL" id="JAACFV010000141">
    <property type="protein sequence ID" value="KAF7504335.1"/>
    <property type="molecule type" value="Genomic_DNA"/>
</dbReference>
<evidence type="ECO:0000256" key="3">
    <source>
        <dbReference type="PROSITE-ProRule" id="PRU00023"/>
    </source>
</evidence>
<dbReference type="OrthoDB" id="20872at2759"/>
<feature type="repeat" description="ANK" evidence="3">
    <location>
        <begin position="152"/>
        <end position="176"/>
    </location>
</feature>
<name>A0A8H7AFP3_9EURO</name>
<keyword evidence="2 3" id="KW-0040">ANK repeat</keyword>
<reference evidence="5" key="1">
    <citation type="submission" date="2020-02" db="EMBL/GenBank/DDBJ databases">
        <authorList>
            <person name="Palmer J.M."/>
        </authorList>
    </citation>
    <scope>NUCLEOTIDE SEQUENCE</scope>
    <source>
        <strain evidence="5">EPUS1.4</strain>
        <tissue evidence="5">Thallus</tissue>
    </source>
</reference>
<keyword evidence="6" id="KW-1185">Reference proteome</keyword>
<evidence type="ECO:0000256" key="2">
    <source>
        <dbReference type="ARBA" id="ARBA00023043"/>
    </source>
</evidence>
<evidence type="ECO:0000256" key="4">
    <source>
        <dbReference type="SAM" id="MobiDB-lite"/>
    </source>
</evidence>
<feature type="region of interest" description="Disordered" evidence="4">
    <location>
        <begin position="297"/>
        <end position="340"/>
    </location>
</feature>
<dbReference type="Gene3D" id="1.25.40.20">
    <property type="entry name" value="Ankyrin repeat-containing domain"/>
    <property type="match status" value="2"/>
</dbReference>
<dbReference type="PROSITE" id="PS50088">
    <property type="entry name" value="ANK_REPEAT"/>
    <property type="match status" value="3"/>
</dbReference>
<evidence type="ECO:0000313" key="6">
    <source>
        <dbReference type="Proteomes" id="UP000606974"/>
    </source>
</evidence>
<dbReference type="Proteomes" id="UP000606974">
    <property type="component" value="Unassembled WGS sequence"/>
</dbReference>
<evidence type="ECO:0000313" key="5">
    <source>
        <dbReference type="EMBL" id="KAF7504335.1"/>
    </source>
</evidence>
<dbReference type="PROSITE" id="PS50297">
    <property type="entry name" value="ANK_REP_REGION"/>
    <property type="match status" value="2"/>
</dbReference>
<dbReference type="InterPro" id="IPR036770">
    <property type="entry name" value="Ankyrin_rpt-contain_sf"/>
</dbReference>
<evidence type="ECO:0000256" key="1">
    <source>
        <dbReference type="ARBA" id="ARBA00022737"/>
    </source>
</evidence>
<protein>
    <submittedName>
        <fullName evidence="5">Uncharacterized protein</fullName>
    </submittedName>
</protein>
<dbReference type="SUPFAM" id="SSF48403">
    <property type="entry name" value="Ankyrin repeat"/>
    <property type="match status" value="1"/>
</dbReference>
<accession>A0A8H7AFP3</accession>
<feature type="compositionally biased region" description="Basic and acidic residues" evidence="4">
    <location>
        <begin position="317"/>
        <end position="340"/>
    </location>
</feature>
<dbReference type="PANTHER" id="PTHR24198">
    <property type="entry name" value="ANKYRIN REPEAT AND PROTEIN KINASE DOMAIN-CONTAINING PROTEIN"/>
    <property type="match status" value="1"/>
</dbReference>
<dbReference type="PANTHER" id="PTHR24198:SF165">
    <property type="entry name" value="ANKYRIN REPEAT-CONTAINING PROTEIN-RELATED"/>
    <property type="match status" value="1"/>
</dbReference>
<feature type="repeat" description="ANK" evidence="3">
    <location>
        <begin position="14"/>
        <end position="46"/>
    </location>
</feature>
<feature type="region of interest" description="Disordered" evidence="4">
    <location>
        <begin position="138"/>
        <end position="164"/>
    </location>
</feature>
<sequence length="340" mass="37275">MPEIYHELSYRDTTTQNPLLWAAQTGNVIVAKMLIEGGEDVTITNDADKDALTLAATRGSTEIVSLLLATNKVNPDRKNKSGRTPLSYAAQWERPDVVALFLKSGKVDPDSRDNTGRTPLSHVAGEARGLTRSVSELLITSDRVNPESKDKEGRTPLSYAGQRGHRSAAKLLISSGKVDPDSKDNDGRTTLSYACSGPFIESFISYFISLGAVNIELKDNVGRTPLSHAAADGCASAIRELLKHGADCESKDDLGQTPLTWARKSSEAYEQGLPKERISFGNDKYKEVLELLNHPCRSSNKHLESPYPMVPKKRRFDRSGLTKRGNGDESKVIDENCSER</sequence>
<comment type="caution">
    <text evidence="5">The sequence shown here is derived from an EMBL/GenBank/DDBJ whole genome shotgun (WGS) entry which is preliminary data.</text>
</comment>
<feature type="compositionally biased region" description="Basic and acidic residues" evidence="4">
    <location>
        <begin position="144"/>
        <end position="154"/>
    </location>
</feature>